<feature type="transmembrane region" description="Helical" evidence="1">
    <location>
        <begin position="138"/>
        <end position="155"/>
    </location>
</feature>
<keyword evidence="1" id="KW-0812">Transmembrane</keyword>
<dbReference type="RefSeq" id="WP_112747450.1">
    <property type="nucleotide sequence ID" value="NZ_QMFY01000006.1"/>
</dbReference>
<sequence length="208" mass="23094">MKQIHEYEQDIASIRNIMEKSFKFLSLSGLSGMLAGCYALVGAGAAYFVIHAENRNYRQYVFESMRNPSVMWKLIGIALVVLIASIGTGVWLSSKKAKKLGIPFMNTAGRRLAFNLAIPLITGGLFTLILLYYGFIGFAAPVMLMFYGLALFQGSSNTYDEIRYLGLCEIVLGLISALFVGYGLIFWAIGFGVLHIVYGAIMYKKYDK</sequence>
<comment type="caution">
    <text evidence="2">The sequence shown here is derived from an EMBL/GenBank/DDBJ whole genome shotgun (WGS) entry which is preliminary data.</text>
</comment>
<protein>
    <submittedName>
        <fullName evidence="2">Uncharacterized protein</fullName>
    </submittedName>
</protein>
<gene>
    <name evidence="2" type="ORF">DQQ10_13755</name>
</gene>
<evidence type="ECO:0000256" key="1">
    <source>
        <dbReference type="SAM" id="Phobius"/>
    </source>
</evidence>
<feature type="transmembrane region" description="Helical" evidence="1">
    <location>
        <begin position="185"/>
        <end position="203"/>
    </location>
</feature>
<dbReference type="EMBL" id="QMFY01000006">
    <property type="protein sequence ID" value="RAW00650.1"/>
    <property type="molecule type" value="Genomic_DNA"/>
</dbReference>
<dbReference type="Proteomes" id="UP000251889">
    <property type="component" value="Unassembled WGS sequence"/>
</dbReference>
<keyword evidence="1" id="KW-0472">Membrane</keyword>
<evidence type="ECO:0000313" key="3">
    <source>
        <dbReference type="Proteomes" id="UP000251889"/>
    </source>
</evidence>
<dbReference type="AlphaFoldDB" id="A0A364Y1Y5"/>
<name>A0A364Y1Y5_9BACT</name>
<accession>A0A364Y1Y5</accession>
<feature type="transmembrane region" description="Helical" evidence="1">
    <location>
        <begin position="112"/>
        <end position="132"/>
    </location>
</feature>
<keyword evidence="3" id="KW-1185">Reference proteome</keyword>
<reference evidence="2 3" key="1">
    <citation type="submission" date="2018-06" db="EMBL/GenBank/DDBJ databases">
        <title>Chryseolinea flavus sp. nov., a member of the phylum Bacteroidetes isolated from soil.</title>
        <authorList>
            <person name="Li Y."/>
            <person name="Wang J."/>
        </authorList>
    </citation>
    <scope>NUCLEOTIDE SEQUENCE [LARGE SCALE GENOMIC DNA]</scope>
    <source>
        <strain evidence="2 3">SDU1-6</strain>
    </source>
</reference>
<organism evidence="2 3">
    <name type="scientific">Pseudochryseolinea flava</name>
    <dbReference type="NCBI Taxonomy" id="2059302"/>
    <lineage>
        <taxon>Bacteria</taxon>
        <taxon>Pseudomonadati</taxon>
        <taxon>Bacteroidota</taxon>
        <taxon>Cytophagia</taxon>
        <taxon>Cytophagales</taxon>
        <taxon>Fulvivirgaceae</taxon>
        <taxon>Pseudochryseolinea</taxon>
    </lineage>
</organism>
<feature type="transmembrane region" description="Helical" evidence="1">
    <location>
        <begin position="70"/>
        <end position="92"/>
    </location>
</feature>
<feature type="transmembrane region" description="Helical" evidence="1">
    <location>
        <begin position="24"/>
        <end position="50"/>
    </location>
</feature>
<evidence type="ECO:0000313" key="2">
    <source>
        <dbReference type="EMBL" id="RAW00650.1"/>
    </source>
</evidence>
<dbReference type="OrthoDB" id="1120881at2"/>
<keyword evidence="1" id="KW-1133">Transmembrane helix</keyword>
<proteinExistence type="predicted"/>